<dbReference type="AlphaFoldDB" id="A0A0E9SBR7"/>
<keyword evidence="1" id="KW-0732">Signal</keyword>
<evidence type="ECO:0000256" key="1">
    <source>
        <dbReference type="SAM" id="SignalP"/>
    </source>
</evidence>
<feature type="signal peptide" evidence="1">
    <location>
        <begin position="1"/>
        <end position="15"/>
    </location>
</feature>
<sequence length="49" mass="5705">MSHFIMLLIFRLTSTYLTLHRLFPSKRVHFRHQLKCMCGATSFIPAGPV</sequence>
<reference evidence="2" key="1">
    <citation type="submission" date="2014-11" db="EMBL/GenBank/DDBJ databases">
        <authorList>
            <person name="Amaro Gonzalez C."/>
        </authorList>
    </citation>
    <scope>NUCLEOTIDE SEQUENCE</scope>
</reference>
<accession>A0A0E9SBR7</accession>
<dbReference type="EMBL" id="GBXM01070629">
    <property type="protein sequence ID" value="JAH37948.1"/>
    <property type="molecule type" value="Transcribed_RNA"/>
</dbReference>
<evidence type="ECO:0000313" key="2">
    <source>
        <dbReference type="EMBL" id="JAH37948.1"/>
    </source>
</evidence>
<proteinExistence type="predicted"/>
<organism evidence="2">
    <name type="scientific">Anguilla anguilla</name>
    <name type="common">European freshwater eel</name>
    <name type="synonym">Muraena anguilla</name>
    <dbReference type="NCBI Taxonomy" id="7936"/>
    <lineage>
        <taxon>Eukaryota</taxon>
        <taxon>Metazoa</taxon>
        <taxon>Chordata</taxon>
        <taxon>Craniata</taxon>
        <taxon>Vertebrata</taxon>
        <taxon>Euteleostomi</taxon>
        <taxon>Actinopterygii</taxon>
        <taxon>Neopterygii</taxon>
        <taxon>Teleostei</taxon>
        <taxon>Anguilliformes</taxon>
        <taxon>Anguillidae</taxon>
        <taxon>Anguilla</taxon>
    </lineage>
</organism>
<reference evidence="2" key="2">
    <citation type="journal article" date="2015" name="Fish Shellfish Immunol.">
        <title>Early steps in the European eel (Anguilla anguilla)-Vibrio vulnificus interaction in the gills: Role of the RtxA13 toxin.</title>
        <authorList>
            <person name="Callol A."/>
            <person name="Pajuelo D."/>
            <person name="Ebbesson L."/>
            <person name="Teles M."/>
            <person name="MacKenzie S."/>
            <person name="Amaro C."/>
        </authorList>
    </citation>
    <scope>NUCLEOTIDE SEQUENCE</scope>
</reference>
<name>A0A0E9SBR7_ANGAN</name>
<protein>
    <submittedName>
        <fullName evidence="2">Uncharacterized protein</fullName>
    </submittedName>
</protein>
<feature type="chain" id="PRO_5012723422" evidence="1">
    <location>
        <begin position="16"/>
        <end position="49"/>
    </location>
</feature>